<proteinExistence type="predicted"/>
<feature type="compositionally biased region" description="Polar residues" evidence="1">
    <location>
        <begin position="123"/>
        <end position="132"/>
    </location>
</feature>
<name>A0A5B7ECI1_PORTR</name>
<dbReference type="Proteomes" id="UP000324222">
    <property type="component" value="Unassembled WGS sequence"/>
</dbReference>
<feature type="compositionally biased region" description="Basic residues" evidence="1">
    <location>
        <begin position="133"/>
        <end position="148"/>
    </location>
</feature>
<dbReference type="AlphaFoldDB" id="A0A5B7ECI1"/>
<keyword evidence="2" id="KW-0472">Membrane</keyword>
<keyword evidence="2" id="KW-0812">Transmembrane</keyword>
<evidence type="ECO:0000256" key="1">
    <source>
        <dbReference type="SAM" id="MobiDB-lite"/>
    </source>
</evidence>
<feature type="region of interest" description="Disordered" evidence="1">
    <location>
        <begin position="115"/>
        <end position="190"/>
    </location>
</feature>
<dbReference type="EMBL" id="VSRR010002294">
    <property type="protein sequence ID" value="MPC30663.1"/>
    <property type="molecule type" value="Genomic_DNA"/>
</dbReference>
<sequence length="250" mass="27608">MEEGIKKLQQRMEEMEQMMRVMMGVSLGLLLLLIVLVVVVLLRQTSTKALKAALPVFFKKKDEGRASIEKRPLPPTKVPPENRNSTVLRIADYQVIPNHTLSEYKIIEETARSHGATNRPYINKTSTNNHSPLTKRTRPNGMAQHRHGFPMPPEEPRPRQPSESTCPDESDLSQPHQDNNLPPGAYDNLALSHTSSTSTLAPAVSTNTLDTTLPSMNPTSLARLGPTLCHLAHLVLAHVPLSGKGQSVKT</sequence>
<reference evidence="3 4" key="1">
    <citation type="submission" date="2019-05" db="EMBL/GenBank/DDBJ databases">
        <title>Another draft genome of Portunus trituberculatus and its Hox gene families provides insights of decapod evolution.</title>
        <authorList>
            <person name="Jeong J.-H."/>
            <person name="Song I."/>
            <person name="Kim S."/>
            <person name="Choi T."/>
            <person name="Kim D."/>
            <person name="Ryu S."/>
            <person name="Kim W."/>
        </authorList>
    </citation>
    <scope>NUCLEOTIDE SEQUENCE [LARGE SCALE GENOMIC DNA]</scope>
    <source>
        <tissue evidence="3">Muscle</tissue>
    </source>
</reference>
<comment type="caution">
    <text evidence="3">The sequence shown here is derived from an EMBL/GenBank/DDBJ whole genome shotgun (WGS) entry which is preliminary data.</text>
</comment>
<accession>A0A5B7ECI1</accession>
<evidence type="ECO:0000313" key="3">
    <source>
        <dbReference type="EMBL" id="MPC30663.1"/>
    </source>
</evidence>
<evidence type="ECO:0000313" key="4">
    <source>
        <dbReference type="Proteomes" id="UP000324222"/>
    </source>
</evidence>
<dbReference type="OrthoDB" id="6368484at2759"/>
<gene>
    <name evidence="3" type="ORF">E2C01_023931</name>
</gene>
<keyword evidence="4" id="KW-1185">Reference proteome</keyword>
<evidence type="ECO:0000256" key="2">
    <source>
        <dbReference type="SAM" id="Phobius"/>
    </source>
</evidence>
<keyword evidence="2" id="KW-1133">Transmembrane helix</keyword>
<organism evidence="3 4">
    <name type="scientific">Portunus trituberculatus</name>
    <name type="common">Swimming crab</name>
    <name type="synonym">Neptunus trituberculatus</name>
    <dbReference type="NCBI Taxonomy" id="210409"/>
    <lineage>
        <taxon>Eukaryota</taxon>
        <taxon>Metazoa</taxon>
        <taxon>Ecdysozoa</taxon>
        <taxon>Arthropoda</taxon>
        <taxon>Crustacea</taxon>
        <taxon>Multicrustacea</taxon>
        <taxon>Malacostraca</taxon>
        <taxon>Eumalacostraca</taxon>
        <taxon>Eucarida</taxon>
        <taxon>Decapoda</taxon>
        <taxon>Pleocyemata</taxon>
        <taxon>Brachyura</taxon>
        <taxon>Eubrachyura</taxon>
        <taxon>Portunoidea</taxon>
        <taxon>Portunidae</taxon>
        <taxon>Portuninae</taxon>
        <taxon>Portunus</taxon>
    </lineage>
</organism>
<feature type="transmembrane region" description="Helical" evidence="2">
    <location>
        <begin position="21"/>
        <end position="42"/>
    </location>
</feature>
<protein>
    <submittedName>
        <fullName evidence="3">Uncharacterized protein</fullName>
    </submittedName>
</protein>